<feature type="transmembrane region" description="Helical" evidence="1">
    <location>
        <begin position="193"/>
        <end position="209"/>
    </location>
</feature>
<name>A0A6N7Y8U2_9FIRM</name>
<dbReference type="NCBIfam" id="TIGR00254">
    <property type="entry name" value="GGDEF"/>
    <property type="match status" value="1"/>
</dbReference>
<protein>
    <submittedName>
        <fullName evidence="3">GGDEF domain-containing protein</fullName>
    </submittedName>
</protein>
<evidence type="ECO:0000256" key="1">
    <source>
        <dbReference type="SAM" id="Phobius"/>
    </source>
</evidence>
<sequence length="363" mass="41629">MNGYFYVLTIINLFVLSFMCILTKLSEALSKKQKQGFVCAFVLIAGISVLEVITLIVDGKPSSYRWLNIMSNYLGFGLSPAVAICLVYVLDKKTTFKREFKMAVYCELGYLIFLALSIPHGIVFSVDADNIYSRGQYFCIYVIMYFTAILYLSISTIIKAREFQNRSRKLIYPLIVFLTAETIIQVMSPELRVTWLCVTLLSVLYFIYCNEMWNQLDGLTGLLNQSSYLNRTEEMRYSGGVLIVFDVNDFKMVNDDYGHLQGDICLAAIADCIKKAYACYGYCYRIGGDEFCVLLKNGEKEEECLHEFMNRLEERRKEITFLPIVSFGSSVFSGEDINVVKEIADRNMYQCKKEQKNRVASQL</sequence>
<organism evidence="3 4">
    <name type="scientific">Anaerobutyricum soehngenii</name>
    <dbReference type="NCBI Taxonomy" id="105843"/>
    <lineage>
        <taxon>Bacteria</taxon>
        <taxon>Bacillati</taxon>
        <taxon>Bacillota</taxon>
        <taxon>Clostridia</taxon>
        <taxon>Lachnospirales</taxon>
        <taxon>Lachnospiraceae</taxon>
        <taxon>Anaerobutyricum</taxon>
    </lineage>
</organism>
<feature type="transmembrane region" description="Helical" evidence="1">
    <location>
        <begin position="6"/>
        <end position="25"/>
    </location>
</feature>
<dbReference type="GO" id="GO:0052621">
    <property type="term" value="F:diguanylate cyclase activity"/>
    <property type="evidence" value="ECO:0007669"/>
    <property type="project" value="TreeGrafter"/>
</dbReference>
<keyword evidence="1" id="KW-0472">Membrane</keyword>
<dbReference type="PANTHER" id="PTHR45138:SF9">
    <property type="entry name" value="DIGUANYLATE CYCLASE DGCM-RELATED"/>
    <property type="match status" value="1"/>
</dbReference>
<dbReference type="EMBL" id="VULP01000001">
    <property type="protein sequence ID" value="MSU80853.1"/>
    <property type="molecule type" value="Genomic_DNA"/>
</dbReference>
<evidence type="ECO:0000313" key="3">
    <source>
        <dbReference type="EMBL" id="MSU80853.1"/>
    </source>
</evidence>
<dbReference type="PROSITE" id="PS50887">
    <property type="entry name" value="GGDEF"/>
    <property type="match status" value="1"/>
</dbReference>
<keyword evidence="1" id="KW-1133">Transmembrane helix</keyword>
<feature type="transmembrane region" description="Helical" evidence="1">
    <location>
        <begin position="102"/>
        <end position="123"/>
    </location>
</feature>
<dbReference type="SUPFAM" id="SSF55073">
    <property type="entry name" value="Nucleotide cyclase"/>
    <property type="match status" value="1"/>
</dbReference>
<feature type="transmembrane region" description="Helical" evidence="1">
    <location>
        <begin position="170"/>
        <end position="187"/>
    </location>
</feature>
<feature type="domain" description="GGDEF" evidence="2">
    <location>
        <begin position="238"/>
        <end position="363"/>
    </location>
</feature>
<dbReference type="InterPro" id="IPR000160">
    <property type="entry name" value="GGDEF_dom"/>
</dbReference>
<dbReference type="InterPro" id="IPR029787">
    <property type="entry name" value="Nucleotide_cyclase"/>
</dbReference>
<feature type="transmembrane region" description="Helical" evidence="1">
    <location>
        <begin position="69"/>
        <end position="90"/>
    </location>
</feature>
<evidence type="ECO:0000259" key="2">
    <source>
        <dbReference type="PROSITE" id="PS50887"/>
    </source>
</evidence>
<feature type="transmembrane region" description="Helical" evidence="1">
    <location>
        <begin position="37"/>
        <end position="57"/>
    </location>
</feature>
<dbReference type="Pfam" id="PF00990">
    <property type="entry name" value="GGDEF"/>
    <property type="match status" value="1"/>
</dbReference>
<dbReference type="Proteomes" id="UP000433359">
    <property type="component" value="Unassembled WGS sequence"/>
</dbReference>
<dbReference type="RefSeq" id="WP_154580248.1">
    <property type="nucleotide sequence ID" value="NZ_VULP01000001.1"/>
</dbReference>
<gene>
    <name evidence="3" type="ORF">FYJ25_00385</name>
</gene>
<dbReference type="PANTHER" id="PTHR45138">
    <property type="entry name" value="REGULATORY COMPONENTS OF SENSORY TRANSDUCTION SYSTEM"/>
    <property type="match status" value="1"/>
</dbReference>
<dbReference type="InterPro" id="IPR050469">
    <property type="entry name" value="Diguanylate_Cyclase"/>
</dbReference>
<dbReference type="AlphaFoldDB" id="A0A6N7Y8U2"/>
<dbReference type="InterPro" id="IPR043128">
    <property type="entry name" value="Rev_trsase/Diguanyl_cyclase"/>
</dbReference>
<accession>A0A6N7Y8U2</accession>
<dbReference type="Gene3D" id="3.30.70.270">
    <property type="match status" value="1"/>
</dbReference>
<reference evidence="3 4" key="1">
    <citation type="submission" date="2019-08" db="EMBL/GenBank/DDBJ databases">
        <title>In-depth cultivation of the pig gut microbiome towards novel bacterial diversity and tailored functional studies.</title>
        <authorList>
            <person name="Wylensek D."/>
            <person name="Hitch T.C.A."/>
            <person name="Clavel T."/>
        </authorList>
    </citation>
    <scope>NUCLEOTIDE SEQUENCE [LARGE SCALE GENOMIC DNA]</scope>
    <source>
        <strain evidence="3 4">BSM-383-APC-4H</strain>
    </source>
</reference>
<comment type="caution">
    <text evidence="3">The sequence shown here is derived from an EMBL/GenBank/DDBJ whole genome shotgun (WGS) entry which is preliminary data.</text>
</comment>
<keyword evidence="1" id="KW-0812">Transmembrane</keyword>
<evidence type="ECO:0000313" key="4">
    <source>
        <dbReference type="Proteomes" id="UP000433359"/>
    </source>
</evidence>
<proteinExistence type="predicted"/>
<dbReference type="SMART" id="SM00267">
    <property type="entry name" value="GGDEF"/>
    <property type="match status" value="1"/>
</dbReference>
<feature type="transmembrane region" description="Helical" evidence="1">
    <location>
        <begin position="135"/>
        <end position="158"/>
    </location>
</feature>
<dbReference type="CDD" id="cd01949">
    <property type="entry name" value="GGDEF"/>
    <property type="match status" value="1"/>
</dbReference>